<keyword evidence="2" id="KW-1185">Reference proteome</keyword>
<name>A0A8B7QQ54_HIPAR</name>
<reference evidence="3 4" key="1">
    <citation type="submission" date="2025-04" db="UniProtKB">
        <authorList>
            <consortium name="RefSeq"/>
        </authorList>
    </citation>
    <scope>IDENTIFICATION</scope>
    <source>
        <tissue evidence="3 4">Muscle</tissue>
    </source>
</reference>
<dbReference type="PANTHER" id="PTHR45913:SF19">
    <property type="entry name" value="LOW QUALITY PROTEIN: ZINC FINGER BED DOMAIN-CONTAINING PROTEIN 5-LIKE"/>
    <property type="match status" value="1"/>
</dbReference>
<evidence type="ECO:0000313" key="4">
    <source>
        <dbReference type="RefSeq" id="XP_019490920.1"/>
    </source>
</evidence>
<dbReference type="Proteomes" id="UP000694851">
    <property type="component" value="Unplaced"/>
</dbReference>
<dbReference type="PANTHER" id="PTHR45913">
    <property type="entry name" value="EPM2A-INTERACTING PROTEIN 1"/>
    <property type="match status" value="1"/>
</dbReference>
<proteinExistence type="predicted"/>
<evidence type="ECO:0000313" key="3">
    <source>
        <dbReference type="RefSeq" id="XP_019490919.1"/>
    </source>
</evidence>
<organism evidence="2 3">
    <name type="scientific">Hipposideros armiger</name>
    <name type="common">Great Himalayan leaf-nosed bat</name>
    <dbReference type="NCBI Taxonomy" id="186990"/>
    <lineage>
        <taxon>Eukaryota</taxon>
        <taxon>Metazoa</taxon>
        <taxon>Chordata</taxon>
        <taxon>Craniata</taxon>
        <taxon>Vertebrata</taxon>
        <taxon>Euteleostomi</taxon>
        <taxon>Mammalia</taxon>
        <taxon>Eutheria</taxon>
        <taxon>Laurasiatheria</taxon>
        <taxon>Chiroptera</taxon>
        <taxon>Yinpterochiroptera</taxon>
        <taxon>Rhinolophoidea</taxon>
        <taxon>Hipposideridae</taxon>
        <taxon>Hipposideros</taxon>
    </lineage>
</organism>
<feature type="region of interest" description="Disordered" evidence="1">
    <location>
        <begin position="1"/>
        <end position="21"/>
    </location>
</feature>
<evidence type="ECO:0000256" key="1">
    <source>
        <dbReference type="SAM" id="MobiDB-lite"/>
    </source>
</evidence>
<sequence length="576" mass="66565">MTAESRDTADLSPQATQEMEGIVIVKVEEEDEDDEEDHFQREGNKIELSPQFLSHSTTMNERALLSSYLVAYRVAKEKMAHTAAEKIILPACMDMVRTIFDDKSADKLRAIPLSDNTISRRICNIAKHLEAMLITRLQSGIDFALQLDESTDTASCLTLLVYVRYVWQDDFIEDLLCRLNLNLHITGLDLFTELEKCIVGQYKLNWKNCKGISSDGAANMTGKHSRVIEKLLEATHNNAVWNHCFIHREALVSKEIPPSLMDVLKNAVKIVNFIKGSSLNSQLLEIFCSEIGVNHTHLLFYTEVRWLSQGKVLSRVYELRHEIYTFLIEKQSHLATMFEDDILVTKLAYLSDIFGILNELNLKLQGKNNDIFQYVEHILGFQKTLLLWQTRLKSNCPSYYMFPTLLQHTEENVINEDCLKEIKLEILLHLTSLSQIFNHYFPEEKFKSLKENTWMKDPFAFQTPESIIELNLVPEEENELLQLSSSFTLRNYYKTLSLSAFWIKIKDEFPLLSRKCILLLLPFTTTHLCELGFSMLTRLKTKKRNRLNSAPDMRVALSSCVPDWNELMNRQAHPSH</sequence>
<dbReference type="InterPro" id="IPR012337">
    <property type="entry name" value="RNaseH-like_sf"/>
</dbReference>
<dbReference type="AlphaFoldDB" id="A0A8B7QQ54"/>
<dbReference type="SUPFAM" id="SSF53098">
    <property type="entry name" value="Ribonuclease H-like"/>
    <property type="match status" value="1"/>
</dbReference>
<evidence type="ECO:0000313" key="2">
    <source>
        <dbReference type="Proteomes" id="UP000694851"/>
    </source>
</evidence>
<dbReference type="RefSeq" id="XP_019490919.1">
    <property type="nucleotide sequence ID" value="XM_019635374.1"/>
</dbReference>
<dbReference type="CTD" id="221786"/>
<gene>
    <name evidence="3 4" type="primary">FAM200A</name>
</gene>
<dbReference type="KEGG" id="hai:109379061"/>
<dbReference type="GeneID" id="109379061"/>
<dbReference type="OrthoDB" id="10061052at2759"/>
<dbReference type="RefSeq" id="XP_019490920.1">
    <property type="nucleotide sequence ID" value="XM_019635375.1"/>
</dbReference>
<protein>
    <submittedName>
        <fullName evidence="3 4">Protein FAM200A</fullName>
    </submittedName>
</protein>
<accession>A0A8B7QQ54</accession>